<dbReference type="EMBL" id="CP029550">
    <property type="protein sequence ID" value="AWN41762.1"/>
    <property type="molecule type" value="Genomic_DNA"/>
</dbReference>
<protein>
    <recommendedName>
        <fullName evidence="3">CusB-like beta-barrel domain-containing protein</fullName>
    </recommendedName>
</protein>
<dbReference type="OrthoDB" id="9791520at2"/>
<keyword evidence="2" id="KW-0732">Signal</keyword>
<feature type="domain" description="CusB-like beta-barrel" evidence="3">
    <location>
        <begin position="193"/>
        <end position="266"/>
    </location>
</feature>
<dbReference type="PANTHER" id="PTHR30469">
    <property type="entry name" value="MULTIDRUG RESISTANCE PROTEIN MDTA"/>
    <property type="match status" value="1"/>
</dbReference>
<dbReference type="GO" id="GO:0015562">
    <property type="term" value="F:efflux transmembrane transporter activity"/>
    <property type="evidence" value="ECO:0007669"/>
    <property type="project" value="TreeGrafter"/>
</dbReference>
<dbReference type="InterPro" id="IPR058792">
    <property type="entry name" value="Beta-barrel_RND_2"/>
</dbReference>
<dbReference type="InterPro" id="IPR006143">
    <property type="entry name" value="RND_pump_MFP"/>
</dbReference>
<proteinExistence type="inferred from homology"/>
<keyword evidence="5" id="KW-1185">Reference proteome</keyword>
<evidence type="ECO:0000313" key="4">
    <source>
        <dbReference type="EMBL" id="AWN41762.1"/>
    </source>
</evidence>
<dbReference type="AlphaFoldDB" id="A0A2U8W8X1"/>
<gene>
    <name evidence="4" type="ORF">DK389_16205</name>
</gene>
<dbReference type="NCBIfam" id="TIGR01730">
    <property type="entry name" value="RND_mfp"/>
    <property type="match status" value="1"/>
</dbReference>
<evidence type="ECO:0000313" key="5">
    <source>
        <dbReference type="Proteomes" id="UP000245926"/>
    </source>
</evidence>
<dbReference type="PANTHER" id="PTHR30469:SF15">
    <property type="entry name" value="HLYD FAMILY OF SECRETION PROTEINS"/>
    <property type="match status" value="1"/>
</dbReference>
<dbReference type="RefSeq" id="WP_109891083.1">
    <property type="nucleotide sequence ID" value="NZ_CP029550.1"/>
</dbReference>
<feature type="chain" id="PRO_5016122656" description="CusB-like beta-barrel domain-containing protein" evidence="2">
    <location>
        <begin position="20"/>
        <end position="268"/>
    </location>
</feature>
<name>A0A2U8W8X1_9HYPH</name>
<dbReference type="SUPFAM" id="SSF111369">
    <property type="entry name" value="HlyD-like secretion proteins"/>
    <property type="match status" value="1"/>
</dbReference>
<comment type="similarity">
    <text evidence="1">Belongs to the membrane fusion protein (MFP) (TC 8.A.1) family.</text>
</comment>
<evidence type="ECO:0000256" key="2">
    <source>
        <dbReference type="SAM" id="SignalP"/>
    </source>
</evidence>
<reference evidence="5" key="1">
    <citation type="submission" date="2018-05" db="EMBL/GenBank/DDBJ databases">
        <title>Complete Genome Sequence of Methylobacterium sp. 17SD2-17.</title>
        <authorList>
            <person name="Srinivasan S."/>
        </authorList>
    </citation>
    <scope>NUCLEOTIDE SEQUENCE [LARGE SCALE GENOMIC DNA]</scope>
    <source>
        <strain evidence="5">17SD2-17</strain>
    </source>
</reference>
<organism evidence="4 5">
    <name type="scientific">Methylobacterium durans</name>
    <dbReference type="NCBI Taxonomy" id="2202825"/>
    <lineage>
        <taxon>Bacteria</taxon>
        <taxon>Pseudomonadati</taxon>
        <taxon>Pseudomonadota</taxon>
        <taxon>Alphaproteobacteria</taxon>
        <taxon>Hyphomicrobiales</taxon>
        <taxon>Methylobacteriaceae</taxon>
        <taxon>Methylobacterium</taxon>
    </lineage>
</organism>
<dbReference type="Gene3D" id="1.10.287.470">
    <property type="entry name" value="Helix hairpin bin"/>
    <property type="match status" value="1"/>
</dbReference>
<evidence type="ECO:0000256" key="1">
    <source>
        <dbReference type="ARBA" id="ARBA00009477"/>
    </source>
</evidence>
<dbReference type="Gene3D" id="2.40.30.170">
    <property type="match status" value="1"/>
</dbReference>
<accession>A0A2U8W8X1</accession>
<dbReference type="KEGG" id="mets:DK389_16205"/>
<sequence>MRPFLVWAALLLGLCPALAGPEKACLLTPKTTVELGAASDGLLDAMLVERGEIIKAGQTVARIRSWLEEAALVSAEARAGFDGTVEKRRAELDALQDKLDRKKGLAEKGVMAAEAYADLLVQTRVAEQALREARFDRTFAALEARRAGEAVRNKLVVSPVDGVVLQKLRSAGEFISAQAPAVLRVAQLDPLHVEVAMPLEAFGTIALGTPVLVRVEALPLEHLSAKVVIIDPAIDAASKTFGVRLELPNPGNRIPSGLRCQIDWQPNS</sequence>
<feature type="signal peptide" evidence="2">
    <location>
        <begin position="1"/>
        <end position="19"/>
    </location>
</feature>
<dbReference type="Gene3D" id="2.40.50.100">
    <property type="match status" value="1"/>
</dbReference>
<evidence type="ECO:0000259" key="3">
    <source>
        <dbReference type="Pfam" id="PF25954"/>
    </source>
</evidence>
<dbReference type="GO" id="GO:1990281">
    <property type="term" value="C:efflux pump complex"/>
    <property type="evidence" value="ECO:0007669"/>
    <property type="project" value="TreeGrafter"/>
</dbReference>
<dbReference type="Proteomes" id="UP000245926">
    <property type="component" value="Chromosome"/>
</dbReference>
<dbReference type="Pfam" id="PF25954">
    <property type="entry name" value="Beta-barrel_RND_2"/>
    <property type="match status" value="1"/>
</dbReference>